<name>A0A1M6PUL1_9FIRM</name>
<dbReference type="RefSeq" id="WP_110942647.1">
    <property type="nucleotide sequence ID" value="NZ_FQZV01000075.1"/>
</dbReference>
<gene>
    <name evidence="1" type="ORF">SAMN02745975_03685</name>
</gene>
<keyword evidence="2" id="KW-1185">Reference proteome</keyword>
<dbReference type="OrthoDB" id="1884465at2"/>
<accession>A0A1M6PUL1</accession>
<protein>
    <submittedName>
        <fullName evidence="1">Uncharacterized protein</fullName>
    </submittedName>
</protein>
<dbReference type="EMBL" id="FQZV01000075">
    <property type="protein sequence ID" value="SHK11684.1"/>
    <property type="molecule type" value="Genomic_DNA"/>
</dbReference>
<evidence type="ECO:0000313" key="1">
    <source>
        <dbReference type="EMBL" id="SHK11684.1"/>
    </source>
</evidence>
<reference evidence="2" key="1">
    <citation type="submission" date="2016-11" db="EMBL/GenBank/DDBJ databases">
        <authorList>
            <person name="Varghese N."/>
            <person name="Submissions S."/>
        </authorList>
    </citation>
    <scope>NUCLEOTIDE SEQUENCE [LARGE SCALE GENOMIC DNA]</scope>
    <source>
        <strain evidence="2">DSM 17957</strain>
    </source>
</reference>
<dbReference type="Proteomes" id="UP000184536">
    <property type="component" value="Unassembled WGS sequence"/>
</dbReference>
<dbReference type="AlphaFoldDB" id="A0A1M6PUL1"/>
<evidence type="ECO:0000313" key="2">
    <source>
        <dbReference type="Proteomes" id="UP000184536"/>
    </source>
</evidence>
<organism evidence="1 2">
    <name type="scientific">Geosporobacter subterraneus DSM 17957</name>
    <dbReference type="NCBI Taxonomy" id="1121919"/>
    <lineage>
        <taxon>Bacteria</taxon>
        <taxon>Bacillati</taxon>
        <taxon>Bacillota</taxon>
        <taxon>Clostridia</taxon>
        <taxon>Peptostreptococcales</taxon>
        <taxon>Thermotaleaceae</taxon>
        <taxon>Geosporobacter</taxon>
    </lineage>
</organism>
<proteinExistence type="predicted"/>
<sequence>MESQEIVWKFFMKQKSVVTSVENFLDDFIEIYEKSKKREQEVLSECIQQMFRKYYYSTLMPDTYLECIRFAGHVERLL</sequence>